<feature type="repeat" description="ANK" evidence="1">
    <location>
        <begin position="110"/>
        <end position="137"/>
    </location>
</feature>
<dbReference type="InterPro" id="IPR002110">
    <property type="entry name" value="Ankyrin_rpt"/>
</dbReference>
<reference evidence="2 3" key="1">
    <citation type="journal article" date="2021" name="Hortic Res">
        <title>Chromosome-scale assembly of the Dendrobium chrysotoxum genome enhances the understanding of orchid evolution.</title>
        <authorList>
            <person name="Zhang Y."/>
            <person name="Zhang G.Q."/>
            <person name="Zhang D."/>
            <person name="Liu X.D."/>
            <person name="Xu X.Y."/>
            <person name="Sun W.H."/>
            <person name="Yu X."/>
            <person name="Zhu X."/>
            <person name="Wang Z.W."/>
            <person name="Zhao X."/>
            <person name="Zhong W.Y."/>
            <person name="Chen H."/>
            <person name="Yin W.L."/>
            <person name="Huang T."/>
            <person name="Niu S.C."/>
            <person name="Liu Z.J."/>
        </authorList>
    </citation>
    <scope>NUCLEOTIDE SEQUENCE [LARGE SCALE GENOMIC DNA]</scope>
    <source>
        <strain evidence="2">Lindl</strain>
    </source>
</reference>
<dbReference type="Pfam" id="PF12796">
    <property type="entry name" value="Ank_2"/>
    <property type="match status" value="2"/>
</dbReference>
<dbReference type="PROSITE" id="PS50088">
    <property type="entry name" value="ANK_REPEAT"/>
    <property type="match status" value="2"/>
</dbReference>
<feature type="repeat" description="ANK" evidence="1">
    <location>
        <begin position="8"/>
        <end position="29"/>
    </location>
</feature>
<dbReference type="Gene3D" id="1.25.40.20">
    <property type="entry name" value="Ankyrin repeat-containing domain"/>
    <property type="match status" value="1"/>
</dbReference>
<keyword evidence="3" id="KW-1185">Reference proteome</keyword>
<dbReference type="EMBL" id="JAGFBR010000003">
    <property type="protein sequence ID" value="KAH0468648.1"/>
    <property type="molecule type" value="Genomic_DNA"/>
</dbReference>
<comment type="caution">
    <text evidence="2">The sequence shown here is derived from an EMBL/GenBank/DDBJ whole genome shotgun (WGS) entry which is preliminary data.</text>
</comment>
<dbReference type="Proteomes" id="UP000775213">
    <property type="component" value="Unassembled WGS sequence"/>
</dbReference>
<sequence length="156" mass="17019">MASTVNRDGESPLYLAAERGSVEAVQMLLGCAMVEYGGPRGQTALHAAVCRSYGNRHEISISIKDQQLCQLHFFKNICRIKSLLTVVRSLDIAKVLLEKMSKLNLETDNSLSAPIHYAASLGDVNMVRLLLQEDATIAHLLDNRGLSALHTAASQD</sequence>
<dbReference type="PANTHER" id="PTHR24121">
    <property type="entry name" value="NO MECHANORECEPTOR POTENTIAL C, ISOFORM D-RELATED"/>
    <property type="match status" value="1"/>
</dbReference>
<dbReference type="SUPFAM" id="SSF48403">
    <property type="entry name" value="Ankyrin repeat"/>
    <property type="match status" value="1"/>
</dbReference>
<evidence type="ECO:0000256" key="1">
    <source>
        <dbReference type="PROSITE-ProRule" id="PRU00023"/>
    </source>
</evidence>
<dbReference type="AlphaFoldDB" id="A0AAV7HMC5"/>
<accession>A0AAV7HMC5</accession>
<proteinExistence type="predicted"/>
<organism evidence="2 3">
    <name type="scientific">Dendrobium chrysotoxum</name>
    <name type="common">Orchid</name>
    <dbReference type="NCBI Taxonomy" id="161865"/>
    <lineage>
        <taxon>Eukaryota</taxon>
        <taxon>Viridiplantae</taxon>
        <taxon>Streptophyta</taxon>
        <taxon>Embryophyta</taxon>
        <taxon>Tracheophyta</taxon>
        <taxon>Spermatophyta</taxon>
        <taxon>Magnoliopsida</taxon>
        <taxon>Liliopsida</taxon>
        <taxon>Asparagales</taxon>
        <taxon>Orchidaceae</taxon>
        <taxon>Epidendroideae</taxon>
        <taxon>Malaxideae</taxon>
        <taxon>Dendrobiinae</taxon>
        <taxon>Dendrobium</taxon>
    </lineage>
</organism>
<dbReference type="SMART" id="SM00248">
    <property type="entry name" value="ANK"/>
    <property type="match status" value="3"/>
</dbReference>
<gene>
    <name evidence="2" type="ORF">IEQ34_001880</name>
</gene>
<evidence type="ECO:0000313" key="2">
    <source>
        <dbReference type="EMBL" id="KAH0468648.1"/>
    </source>
</evidence>
<keyword evidence="1" id="KW-0040">ANK repeat</keyword>
<evidence type="ECO:0000313" key="3">
    <source>
        <dbReference type="Proteomes" id="UP000775213"/>
    </source>
</evidence>
<protein>
    <submittedName>
        <fullName evidence="2">Uncharacterized protein</fullName>
    </submittedName>
</protein>
<dbReference type="InterPro" id="IPR036770">
    <property type="entry name" value="Ankyrin_rpt-contain_sf"/>
</dbReference>
<dbReference type="PANTHER" id="PTHR24121:SF21">
    <property type="entry name" value="ANKYRIN REPEAT FAMILY PROTEIN"/>
    <property type="match status" value="1"/>
</dbReference>
<dbReference type="PROSITE" id="PS50297">
    <property type="entry name" value="ANK_REP_REGION"/>
    <property type="match status" value="2"/>
</dbReference>
<name>A0AAV7HMC5_DENCH</name>